<dbReference type="Pfam" id="PF00155">
    <property type="entry name" value="Aminotran_1_2"/>
    <property type="match status" value="1"/>
</dbReference>
<dbReference type="InterPro" id="IPR050859">
    <property type="entry name" value="Class-I_PLP-dep_aminotransf"/>
</dbReference>
<name>A0A9P5U7H2_9AGAR</name>
<protein>
    <submittedName>
        <fullName evidence="7">Pyridoxal phosphate-dependent transferase</fullName>
    </submittedName>
</protein>
<keyword evidence="4 7" id="KW-0808">Transferase</keyword>
<dbReference type="InterPro" id="IPR004839">
    <property type="entry name" value="Aminotransferase_I/II_large"/>
</dbReference>
<dbReference type="GO" id="GO:0030170">
    <property type="term" value="F:pyridoxal phosphate binding"/>
    <property type="evidence" value="ECO:0007669"/>
    <property type="project" value="InterPro"/>
</dbReference>
<comment type="similarity">
    <text evidence="2">Belongs to the class-I pyridoxal-phosphate-dependent aminotransferase family.</text>
</comment>
<evidence type="ECO:0000313" key="8">
    <source>
        <dbReference type="Proteomes" id="UP000772434"/>
    </source>
</evidence>
<dbReference type="Proteomes" id="UP000772434">
    <property type="component" value="Unassembled WGS sequence"/>
</dbReference>
<feature type="domain" description="Aminotransferase class I/classII large" evidence="6">
    <location>
        <begin position="118"/>
        <end position="523"/>
    </location>
</feature>
<evidence type="ECO:0000256" key="3">
    <source>
        <dbReference type="ARBA" id="ARBA00022576"/>
    </source>
</evidence>
<comment type="caution">
    <text evidence="7">The sequence shown here is derived from an EMBL/GenBank/DDBJ whole genome shotgun (WGS) entry which is preliminary data.</text>
</comment>
<evidence type="ECO:0000256" key="1">
    <source>
        <dbReference type="ARBA" id="ARBA00001933"/>
    </source>
</evidence>
<gene>
    <name evidence="7" type="ORF">BDP27DRAFT_1328222</name>
</gene>
<organism evidence="7 8">
    <name type="scientific">Rhodocollybia butyracea</name>
    <dbReference type="NCBI Taxonomy" id="206335"/>
    <lineage>
        <taxon>Eukaryota</taxon>
        <taxon>Fungi</taxon>
        <taxon>Dikarya</taxon>
        <taxon>Basidiomycota</taxon>
        <taxon>Agaricomycotina</taxon>
        <taxon>Agaricomycetes</taxon>
        <taxon>Agaricomycetidae</taxon>
        <taxon>Agaricales</taxon>
        <taxon>Marasmiineae</taxon>
        <taxon>Omphalotaceae</taxon>
        <taxon>Rhodocollybia</taxon>
    </lineage>
</organism>
<evidence type="ECO:0000313" key="7">
    <source>
        <dbReference type="EMBL" id="KAF9067893.1"/>
    </source>
</evidence>
<reference evidence="7" key="1">
    <citation type="submission" date="2020-11" db="EMBL/GenBank/DDBJ databases">
        <authorList>
            <consortium name="DOE Joint Genome Institute"/>
            <person name="Ahrendt S."/>
            <person name="Riley R."/>
            <person name="Andreopoulos W."/>
            <person name="Labutti K."/>
            <person name="Pangilinan J."/>
            <person name="Ruiz-Duenas F.J."/>
            <person name="Barrasa J.M."/>
            <person name="Sanchez-Garcia M."/>
            <person name="Camarero S."/>
            <person name="Miyauchi S."/>
            <person name="Serrano A."/>
            <person name="Linde D."/>
            <person name="Babiker R."/>
            <person name="Drula E."/>
            <person name="Ayuso-Fernandez I."/>
            <person name="Pacheco R."/>
            <person name="Padilla G."/>
            <person name="Ferreira P."/>
            <person name="Barriuso J."/>
            <person name="Kellner H."/>
            <person name="Castanera R."/>
            <person name="Alfaro M."/>
            <person name="Ramirez L."/>
            <person name="Pisabarro A.G."/>
            <person name="Kuo A."/>
            <person name="Tritt A."/>
            <person name="Lipzen A."/>
            <person name="He G."/>
            <person name="Yan M."/>
            <person name="Ng V."/>
            <person name="Cullen D."/>
            <person name="Martin F."/>
            <person name="Rosso M.-N."/>
            <person name="Henrissat B."/>
            <person name="Hibbett D."/>
            <person name="Martinez A.T."/>
            <person name="Grigoriev I.V."/>
        </authorList>
    </citation>
    <scope>NUCLEOTIDE SEQUENCE</scope>
    <source>
        <strain evidence="7">AH 40177</strain>
    </source>
</reference>
<dbReference type="GO" id="GO:1901605">
    <property type="term" value="P:alpha-amino acid metabolic process"/>
    <property type="evidence" value="ECO:0007669"/>
    <property type="project" value="TreeGrafter"/>
</dbReference>
<sequence length="536" mass="59953">MSLNEKQNHGTGIDLSHHLSKVSRARKISPLRGLQKYMSKPGLVSLAGGLPSAEYFPFASVTGELLVPNSFPLNTESESSRSWFWKLFSRAEKERTTSFTVGKYPKHPGDLSLESSLQYSLASGQPQLQEIVHEFVERVFQPGYSKWATLIHTGNTAGFHAVVQTILNPGEGLMVSEWTYPGAMAIAQPYDIRAVPIGMDSEGMSSISLRQTLAEWDESARGMARPHVLYVIPIGQNPAGTTMRVARKREIYDICVEYDVIIVEDDPYFFLQEGKYVPKSERVSEPELDDEAFIASLAPSFLKIDYQGRVIRMDTFSKTVCPGARLGWFTCNPMFAERFERTTEASAAAPCGLTQVYVASLLLNWRYTGYMRWLKGLRIQYKQRRDHLVDCIAEEFHMQRTISMEGITESATMYHASLKPKRSFVPLSEKDLAFSKPLFSFIAPSAGMFVWLTLSLEDHPSFSSLGYKAVEMKLWTEIAEAGVLFAPGAMFSPVEVEDDTPGPGHFRISFSDSTPEGMKKAIGVFGAVLRKFMQAS</sequence>
<evidence type="ECO:0000259" key="6">
    <source>
        <dbReference type="Pfam" id="PF00155"/>
    </source>
</evidence>
<keyword evidence="5" id="KW-0663">Pyridoxal phosphate</keyword>
<dbReference type="EMBL" id="JADNRY010000067">
    <property type="protein sequence ID" value="KAF9067893.1"/>
    <property type="molecule type" value="Genomic_DNA"/>
</dbReference>
<dbReference type="PANTHER" id="PTHR42790:SF1">
    <property type="entry name" value="AROMATIC AMINO ACID AMINOTRANSFERASE, HYPOTHETICAL (EUROFUNG)"/>
    <property type="match status" value="1"/>
</dbReference>
<dbReference type="OrthoDB" id="691673at2759"/>
<keyword evidence="3" id="KW-0032">Aminotransferase</keyword>
<dbReference type="AlphaFoldDB" id="A0A9P5U7H2"/>
<dbReference type="GO" id="GO:0008483">
    <property type="term" value="F:transaminase activity"/>
    <property type="evidence" value="ECO:0007669"/>
    <property type="project" value="UniProtKB-KW"/>
</dbReference>
<dbReference type="Gene3D" id="3.40.640.10">
    <property type="entry name" value="Type I PLP-dependent aspartate aminotransferase-like (Major domain)"/>
    <property type="match status" value="1"/>
</dbReference>
<dbReference type="CDD" id="cd00609">
    <property type="entry name" value="AAT_like"/>
    <property type="match status" value="1"/>
</dbReference>
<evidence type="ECO:0000256" key="5">
    <source>
        <dbReference type="ARBA" id="ARBA00022898"/>
    </source>
</evidence>
<evidence type="ECO:0000256" key="2">
    <source>
        <dbReference type="ARBA" id="ARBA00007441"/>
    </source>
</evidence>
<evidence type="ECO:0000256" key="4">
    <source>
        <dbReference type="ARBA" id="ARBA00022679"/>
    </source>
</evidence>
<dbReference type="InterPro" id="IPR015424">
    <property type="entry name" value="PyrdxlP-dep_Trfase"/>
</dbReference>
<dbReference type="PANTHER" id="PTHR42790">
    <property type="entry name" value="AMINOTRANSFERASE"/>
    <property type="match status" value="1"/>
</dbReference>
<dbReference type="InterPro" id="IPR015421">
    <property type="entry name" value="PyrdxlP-dep_Trfase_major"/>
</dbReference>
<proteinExistence type="inferred from homology"/>
<keyword evidence="8" id="KW-1185">Reference proteome</keyword>
<accession>A0A9P5U7H2</accession>
<dbReference type="SUPFAM" id="SSF53383">
    <property type="entry name" value="PLP-dependent transferases"/>
    <property type="match status" value="1"/>
</dbReference>
<comment type="cofactor">
    <cofactor evidence="1">
        <name>pyridoxal 5'-phosphate</name>
        <dbReference type="ChEBI" id="CHEBI:597326"/>
    </cofactor>
</comment>